<comment type="caution">
    <text evidence="9">The sequence shown here is derived from an EMBL/GenBank/DDBJ whole genome shotgun (WGS) entry which is preliminary data.</text>
</comment>
<evidence type="ECO:0000256" key="3">
    <source>
        <dbReference type="ARBA" id="ARBA00022475"/>
    </source>
</evidence>
<feature type="domain" description="ABC transmembrane type-1" evidence="8">
    <location>
        <begin position="68"/>
        <end position="286"/>
    </location>
</feature>
<keyword evidence="3" id="KW-1003">Cell membrane</keyword>
<dbReference type="InterPro" id="IPR000515">
    <property type="entry name" value="MetI-like"/>
</dbReference>
<dbReference type="PROSITE" id="PS50928">
    <property type="entry name" value="ABC_TM1"/>
    <property type="match status" value="1"/>
</dbReference>
<reference evidence="9" key="1">
    <citation type="submission" date="2020-08" db="EMBL/GenBank/DDBJ databases">
        <title>Genome public.</title>
        <authorList>
            <person name="Liu C."/>
            <person name="Sun Q."/>
        </authorList>
    </citation>
    <scope>NUCLEOTIDE SEQUENCE</scope>
    <source>
        <strain evidence="9">NSJ-40</strain>
    </source>
</reference>
<sequence>MERILRDRKAIAVFVLPGLFVYTFFVFVPMLRSVYFTFFEGTPNIDMNFVGLDNYARLFTDKTFFDSLKITLIYLVWVAGGCVVLPLIASLILKYGLKRFVNTTRTVIYLPCIIPGVGVAALFSKMLEVQPNYGLINSLLSAVGLESMVKAWTGSSATALGTVIAADMWRGIGYYTIIFFAGLINIPNELDEAARIDGANMFQTIRKIVLPMLKPVTIMCAVLTLNNALKVYDMPRVLTKNGGPGHATEVLSLYMYRTAFRSWEYGYGSTLAVVILILTLVFTQVVSRLDRETD</sequence>
<evidence type="ECO:0000256" key="5">
    <source>
        <dbReference type="ARBA" id="ARBA00022989"/>
    </source>
</evidence>
<feature type="transmembrane region" description="Helical" evidence="7">
    <location>
        <begin position="107"/>
        <end position="127"/>
    </location>
</feature>
<evidence type="ECO:0000256" key="7">
    <source>
        <dbReference type="RuleBase" id="RU363032"/>
    </source>
</evidence>
<evidence type="ECO:0000313" key="10">
    <source>
        <dbReference type="Proteomes" id="UP000651482"/>
    </source>
</evidence>
<keyword evidence="4 7" id="KW-0812">Transmembrane</keyword>
<accession>A0A926HQU4</accession>
<protein>
    <submittedName>
        <fullName evidence="9">Sugar ABC transporter permease</fullName>
    </submittedName>
</protein>
<feature type="transmembrane region" description="Helical" evidence="7">
    <location>
        <begin position="168"/>
        <end position="187"/>
    </location>
</feature>
<dbReference type="Proteomes" id="UP000651482">
    <property type="component" value="Unassembled WGS sequence"/>
</dbReference>
<feature type="transmembrane region" description="Helical" evidence="7">
    <location>
        <begin position="72"/>
        <end position="95"/>
    </location>
</feature>
<evidence type="ECO:0000256" key="4">
    <source>
        <dbReference type="ARBA" id="ARBA00022692"/>
    </source>
</evidence>
<comment type="subcellular location">
    <subcellularLocation>
        <location evidence="1 7">Cell membrane</location>
        <topology evidence="1 7">Multi-pass membrane protein</topology>
    </subcellularLocation>
</comment>
<gene>
    <name evidence="9" type="ORF">IAG03_00890</name>
</gene>
<evidence type="ECO:0000313" key="9">
    <source>
        <dbReference type="EMBL" id="MBC8532578.1"/>
    </source>
</evidence>
<dbReference type="PANTHER" id="PTHR30193:SF37">
    <property type="entry name" value="INNER MEMBRANE ABC TRANSPORTER PERMEASE PROTEIN YCJO"/>
    <property type="match status" value="1"/>
</dbReference>
<dbReference type="GO" id="GO:0055085">
    <property type="term" value="P:transmembrane transport"/>
    <property type="evidence" value="ECO:0007669"/>
    <property type="project" value="InterPro"/>
</dbReference>
<organism evidence="9 10">
    <name type="scientific">Yeguia hominis</name>
    <dbReference type="NCBI Taxonomy" id="2763662"/>
    <lineage>
        <taxon>Bacteria</taxon>
        <taxon>Bacillati</taxon>
        <taxon>Bacillota</taxon>
        <taxon>Clostridia</taxon>
        <taxon>Eubacteriales</taxon>
        <taxon>Yeguiaceae</taxon>
        <taxon>Yeguia</taxon>
    </lineage>
</organism>
<evidence type="ECO:0000256" key="2">
    <source>
        <dbReference type="ARBA" id="ARBA00022448"/>
    </source>
</evidence>
<evidence type="ECO:0000259" key="8">
    <source>
        <dbReference type="PROSITE" id="PS50928"/>
    </source>
</evidence>
<feature type="transmembrane region" description="Helical" evidence="7">
    <location>
        <begin position="12"/>
        <end position="31"/>
    </location>
</feature>
<feature type="transmembrane region" description="Helical" evidence="7">
    <location>
        <begin position="265"/>
        <end position="286"/>
    </location>
</feature>
<dbReference type="CDD" id="cd06261">
    <property type="entry name" value="TM_PBP2"/>
    <property type="match status" value="1"/>
</dbReference>
<feature type="transmembrane region" description="Helical" evidence="7">
    <location>
        <begin position="208"/>
        <end position="229"/>
    </location>
</feature>
<dbReference type="RefSeq" id="WP_249317780.1">
    <property type="nucleotide sequence ID" value="NZ_JACRSN010000001.1"/>
</dbReference>
<name>A0A926HQU4_9FIRM</name>
<dbReference type="PANTHER" id="PTHR30193">
    <property type="entry name" value="ABC TRANSPORTER PERMEASE PROTEIN"/>
    <property type="match status" value="1"/>
</dbReference>
<keyword evidence="6 7" id="KW-0472">Membrane</keyword>
<dbReference type="EMBL" id="JACRSN010000001">
    <property type="protein sequence ID" value="MBC8532578.1"/>
    <property type="molecule type" value="Genomic_DNA"/>
</dbReference>
<keyword evidence="10" id="KW-1185">Reference proteome</keyword>
<comment type="similarity">
    <text evidence="7">Belongs to the binding-protein-dependent transport system permease family.</text>
</comment>
<dbReference type="InterPro" id="IPR035906">
    <property type="entry name" value="MetI-like_sf"/>
</dbReference>
<dbReference type="AlphaFoldDB" id="A0A926HQU4"/>
<evidence type="ECO:0000256" key="6">
    <source>
        <dbReference type="ARBA" id="ARBA00023136"/>
    </source>
</evidence>
<dbReference type="GO" id="GO:0005886">
    <property type="term" value="C:plasma membrane"/>
    <property type="evidence" value="ECO:0007669"/>
    <property type="project" value="UniProtKB-SubCell"/>
</dbReference>
<keyword evidence="2 7" id="KW-0813">Transport</keyword>
<proteinExistence type="inferred from homology"/>
<evidence type="ECO:0000256" key="1">
    <source>
        <dbReference type="ARBA" id="ARBA00004651"/>
    </source>
</evidence>
<keyword evidence="5 7" id="KW-1133">Transmembrane helix</keyword>
<dbReference type="Pfam" id="PF00528">
    <property type="entry name" value="BPD_transp_1"/>
    <property type="match status" value="1"/>
</dbReference>
<dbReference type="SUPFAM" id="SSF161098">
    <property type="entry name" value="MetI-like"/>
    <property type="match status" value="1"/>
</dbReference>
<dbReference type="Gene3D" id="1.10.3720.10">
    <property type="entry name" value="MetI-like"/>
    <property type="match status" value="1"/>
</dbReference>
<dbReference type="InterPro" id="IPR051393">
    <property type="entry name" value="ABC_transporter_permease"/>
</dbReference>